<gene>
    <name evidence="2" type="ORF">HS088_TW06G00363</name>
</gene>
<feature type="chain" id="PRO_5029818968" description="Heavy metal transport/detoxification superfamily protein" evidence="1">
    <location>
        <begin position="19"/>
        <end position="140"/>
    </location>
</feature>
<keyword evidence="1" id="KW-0732">Signal</keyword>
<proteinExistence type="predicted"/>
<dbReference type="InParanoid" id="A0A7J7DJF4"/>
<evidence type="ECO:0000256" key="1">
    <source>
        <dbReference type="SAM" id="SignalP"/>
    </source>
</evidence>
<comment type="caution">
    <text evidence="2">The sequence shown here is derived from an EMBL/GenBank/DDBJ whole genome shotgun (WGS) entry which is preliminary data.</text>
</comment>
<dbReference type="Gene3D" id="3.30.70.100">
    <property type="match status" value="1"/>
</dbReference>
<evidence type="ECO:0000313" key="2">
    <source>
        <dbReference type="EMBL" id="KAF5746196.1"/>
    </source>
</evidence>
<dbReference type="EMBL" id="JAAARO010000006">
    <property type="protein sequence ID" value="KAF5746196.1"/>
    <property type="molecule type" value="Genomic_DNA"/>
</dbReference>
<accession>A0A7J7DJF4</accession>
<dbReference type="InterPro" id="IPR044296">
    <property type="entry name" value="HIPP46"/>
</dbReference>
<dbReference type="FunCoup" id="A0A7J7DJF4">
    <property type="interactions" value="116"/>
</dbReference>
<dbReference type="Proteomes" id="UP000593562">
    <property type="component" value="Unassembled WGS sequence"/>
</dbReference>
<sequence length="140" mass="15541">MLISVLSFFLLLQQKIVIHVAMNGQQHRSQSLLSAACFSRPNSRSKALQIAVGLPGVEQAALRGTEKDQIEVTGDMIDAVELTKLLRKKVGYANLISVTPVGAKKEDEKEKATRMPMFWSYGVPQGQVYEMRDPYSCSIL</sequence>
<keyword evidence="3" id="KW-1185">Reference proteome</keyword>
<dbReference type="PANTHER" id="PTHR46371">
    <property type="entry name" value="OS04G0464100 PROTEIN"/>
    <property type="match status" value="1"/>
</dbReference>
<name>A0A7J7DJF4_TRIWF</name>
<feature type="signal peptide" evidence="1">
    <location>
        <begin position="1"/>
        <end position="18"/>
    </location>
</feature>
<dbReference type="AlphaFoldDB" id="A0A7J7DJF4"/>
<organism evidence="2 3">
    <name type="scientific">Tripterygium wilfordii</name>
    <name type="common">Thunder God vine</name>
    <dbReference type="NCBI Taxonomy" id="458696"/>
    <lineage>
        <taxon>Eukaryota</taxon>
        <taxon>Viridiplantae</taxon>
        <taxon>Streptophyta</taxon>
        <taxon>Embryophyta</taxon>
        <taxon>Tracheophyta</taxon>
        <taxon>Spermatophyta</taxon>
        <taxon>Magnoliopsida</taxon>
        <taxon>eudicotyledons</taxon>
        <taxon>Gunneridae</taxon>
        <taxon>Pentapetalae</taxon>
        <taxon>rosids</taxon>
        <taxon>fabids</taxon>
        <taxon>Celastrales</taxon>
        <taxon>Celastraceae</taxon>
        <taxon>Tripterygium</taxon>
    </lineage>
</organism>
<evidence type="ECO:0000313" key="3">
    <source>
        <dbReference type="Proteomes" id="UP000593562"/>
    </source>
</evidence>
<protein>
    <recommendedName>
        <fullName evidence="4">Heavy metal transport/detoxification superfamily protein</fullName>
    </recommendedName>
</protein>
<evidence type="ECO:0008006" key="4">
    <source>
        <dbReference type="Google" id="ProtNLM"/>
    </source>
</evidence>
<reference evidence="2 3" key="1">
    <citation type="journal article" date="2020" name="Nat. Commun.">
        <title>Genome of Tripterygium wilfordii and identification of cytochrome P450 involved in triptolide biosynthesis.</title>
        <authorList>
            <person name="Tu L."/>
            <person name="Su P."/>
            <person name="Zhang Z."/>
            <person name="Gao L."/>
            <person name="Wang J."/>
            <person name="Hu T."/>
            <person name="Zhou J."/>
            <person name="Zhang Y."/>
            <person name="Zhao Y."/>
            <person name="Liu Y."/>
            <person name="Song Y."/>
            <person name="Tong Y."/>
            <person name="Lu Y."/>
            <person name="Yang J."/>
            <person name="Xu C."/>
            <person name="Jia M."/>
            <person name="Peters R.J."/>
            <person name="Huang L."/>
            <person name="Gao W."/>
        </authorList>
    </citation>
    <scope>NUCLEOTIDE SEQUENCE [LARGE SCALE GENOMIC DNA]</scope>
    <source>
        <strain evidence="3">cv. XIE 37</strain>
        <tissue evidence="2">Leaf</tissue>
    </source>
</reference>